<dbReference type="Proteomes" id="UP001152561">
    <property type="component" value="Unassembled WGS sequence"/>
</dbReference>
<proteinExistence type="predicted"/>
<keyword evidence="2" id="KW-1185">Reference proteome</keyword>
<organism evidence="1 2">
    <name type="scientific">Anisodus acutangulus</name>
    <dbReference type="NCBI Taxonomy" id="402998"/>
    <lineage>
        <taxon>Eukaryota</taxon>
        <taxon>Viridiplantae</taxon>
        <taxon>Streptophyta</taxon>
        <taxon>Embryophyta</taxon>
        <taxon>Tracheophyta</taxon>
        <taxon>Spermatophyta</taxon>
        <taxon>Magnoliopsida</taxon>
        <taxon>eudicotyledons</taxon>
        <taxon>Gunneridae</taxon>
        <taxon>Pentapetalae</taxon>
        <taxon>asterids</taxon>
        <taxon>lamiids</taxon>
        <taxon>Solanales</taxon>
        <taxon>Solanaceae</taxon>
        <taxon>Solanoideae</taxon>
        <taxon>Hyoscyameae</taxon>
        <taxon>Anisodus</taxon>
    </lineage>
</organism>
<evidence type="ECO:0000313" key="2">
    <source>
        <dbReference type="Proteomes" id="UP001152561"/>
    </source>
</evidence>
<dbReference type="InterPro" id="IPR007750">
    <property type="entry name" value="DUF674"/>
</dbReference>
<protein>
    <recommendedName>
        <fullName evidence="3">DUF674 domain-containing protein</fullName>
    </recommendedName>
</protein>
<name>A0A9Q1RMY1_9SOLA</name>
<dbReference type="PANTHER" id="PTHR33103:SF19">
    <property type="entry name" value="OS09G0544700 PROTEIN"/>
    <property type="match status" value="1"/>
</dbReference>
<comment type="caution">
    <text evidence="1">The sequence shown here is derived from an EMBL/GenBank/DDBJ whole genome shotgun (WGS) entry which is preliminary data.</text>
</comment>
<dbReference type="OrthoDB" id="2014278at2759"/>
<evidence type="ECO:0000313" key="1">
    <source>
        <dbReference type="EMBL" id="KAJ8563211.1"/>
    </source>
</evidence>
<dbReference type="AlphaFoldDB" id="A0A9Q1RMY1"/>
<dbReference type="Pfam" id="PF05056">
    <property type="entry name" value="DUF674"/>
    <property type="match status" value="1"/>
</dbReference>
<evidence type="ECO:0008006" key="3">
    <source>
        <dbReference type="Google" id="ProtNLM"/>
    </source>
</evidence>
<reference evidence="2" key="1">
    <citation type="journal article" date="2023" name="Proc. Natl. Acad. Sci. U.S.A.">
        <title>Genomic and structural basis for evolution of tropane alkaloid biosynthesis.</title>
        <authorList>
            <person name="Wanga Y.-J."/>
            <person name="Taina T."/>
            <person name="Yua J.-Y."/>
            <person name="Lia J."/>
            <person name="Xua B."/>
            <person name="Chenc J."/>
            <person name="D'Auriad J.C."/>
            <person name="Huanga J.-P."/>
            <person name="Huanga S.-X."/>
        </authorList>
    </citation>
    <scope>NUCLEOTIDE SEQUENCE [LARGE SCALE GENOMIC DNA]</scope>
    <source>
        <strain evidence="2">cv. KIB-2019</strain>
    </source>
</reference>
<accession>A0A9Q1RMY1</accession>
<gene>
    <name evidence="1" type="ORF">K7X08_031663</name>
</gene>
<sequence>MKLLIDTNAGKVLFAEAEKDCVDFLFQILSLPVGTVISLIKEKGMSGSLPNLYESVENLKEPYIQSNKCKDILLKPKSSVGISTFPFLLLNDNVPTREKTFYGCSNSNSHSTVSDDPNARCTSCEYSMSRKLKYVAQPVANGAVAATGGFVKDVVTYMVTDDLVVKPMSTVSCIALLNKFNVRDVGVREEEVALELLKASFESKTVLTSVVGIRQNGIGRFSLLIATLPYI</sequence>
<dbReference type="EMBL" id="JAJAGQ010000005">
    <property type="protein sequence ID" value="KAJ8563211.1"/>
    <property type="molecule type" value="Genomic_DNA"/>
</dbReference>
<dbReference type="PANTHER" id="PTHR33103">
    <property type="entry name" value="OS01G0153900 PROTEIN"/>
    <property type="match status" value="1"/>
</dbReference>